<name>A0AAN9FBR0_CLITE</name>
<keyword evidence="2" id="KW-1185">Reference proteome</keyword>
<evidence type="ECO:0000313" key="1">
    <source>
        <dbReference type="EMBL" id="KAK7270883.1"/>
    </source>
</evidence>
<reference evidence="1 2" key="1">
    <citation type="submission" date="2024-01" db="EMBL/GenBank/DDBJ databases">
        <title>The genomes of 5 underutilized Papilionoideae crops provide insights into root nodulation and disease resistance.</title>
        <authorList>
            <person name="Yuan L."/>
        </authorList>
    </citation>
    <scope>NUCLEOTIDE SEQUENCE [LARGE SCALE GENOMIC DNA]</scope>
    <source>
        <strain evidence="1">LY-2023</strain>
        <tissue evidence="1">Leaf</tissue>
    </source>
</reference>
<accession>A0AAN9FBR0</accession>
<sequence>MKAVKEIGQGFQMRLGDRCTLVWFEDWLRIGPLSQWVPFVHVTDSHLQHKGKLYVLAPTFSNANENKCRWKLEIGFEPNGNGRLSS</sequence>
<organism evidence="1 2">
    <name type="scientific">Clitoria ternatea</name>
    <name type="common">Butterfly pea</name>
    <dbReference type="NCBI Taxonomy" id="43366"/>
    <lineage>
        <taxon>Eukaryota</taxon>
        <taxon>Viridiplantae</taxon>
        <taxon>Streptophyta</taxon>
        <taxon>Embryophyta</taxon>
        <taxon>Tracheophyta</taxon>
        <taxon>Spermatophyta</taxon>
        <taxon>Magnoliopsida</taxon>
        <taxon>eudicotyledons</taxon>
        <taxon>Gunneridae</taxon>
        <taxon>Pentapetalae</taxon>
        <taxon>rosids</taxon>
        <taxon>fabids</taxon>
        <taxon>Fabales</taxon>
        <taxon>Fabaceae</taxon>
        <taxon>Papilionoideae</taxon>
        <taxon>50 kb inversion clade</taxon>
        <taxon>NPAAA clade</taxon>
        <taxon>indigoferoid/millettioid clade</taxon>
        <taxon>Phaseoleae</taxon>
        <taxon>Clitoria</taxon>
    </lineage>
</organism>
<dbReference type="AlphaFoldDB" id="A0AAN9FBR0"/>
<protein>
    <submittedName>
        <fullName evidence="1">Uncharacterized protein</fullName>
    </submittedName>
</protein>
<gene>
    <name evidence="1" type="ORF">RJT34_26381</name>
</gene>
<proteinExistence type="predicted"/>
<dbReference type="Proteomes" id="UP001359559">
    <property type="component" value="Unassembled WGS sequence"/>
</dbReference>
<dbReference type="EMBL" id="JAYKXN010000007">
    <property type="protein sequence ID" value="KAK7270883.1"/>
    <property type="molecule type" value="Genomic_DNA"/>
</dbReference>
<comment type="caution">
    <text evidence="1">The sequence shown here is derived from an EMBL/GenBank/DDBJ whole genome shotgun (WGS) entry which is preliminary data.</text>
</comment>
<evidence type="ECO:0000313" key="2">
    <source>
        <dbReference type="Proteomes" id="UP001359559"/>
    </source>
</evidence>